<evidence type="ECO:0000313" key="3">
    <source>
        <dbReference type="Proteomes" id="UP001370758"/>
    </source>
</evidence>
<dbReference type="Proteomes" id="UP001370758">
    <property type="component" value="Unassembled WGS sequence"/>
</dbReference>
<keyword evidence="3" id="KW-1185">Reference proteome</keyword>
<dbReference type="EMBL" id="JAVHJL010000007">
    <property type="protein sequence ID" value="KAK6500035.1"/>
    <property type="molecule type" value="Genomic_DNA"/>
</dbReference>
<gene>
    <name evidence="2" type="ORF">TWF481_010392</name>
</gene>
<feature type="compositionally biased region" description="Acidic residues" evidence="1">
    <location>
        <begin position="59"/>
        <end position="73"/>
    </location>
</feature>
<protein>
    <submittedName>
        <fullName evidence="2">Uncharacterized protein</fullName>
    </submittedName>
</protein>
<name>A0AAV9W0U4_9PEZI</name>
<accession>A0AAV9W0U4</accession>
<reference evidence="2 3" key="1">
    <citation type="submission" date="2023-08" db="EMBL/GenBank/DDBJ databases">
        <authorList>
            <person name="Palmer J.M."/>
        </authorList>
    </citation>
    <scope>NUCLEOTIDE SEQUENCE [LARGE SCALE GENOMIC DNA]</scope>
    <source>
        <strain evidence="2 3">TWF481</strain>
    </source>
</reference>
<dbReference type="AlphaFoldDB" id="A0AAV9W0U4"/>
<evidence type="ECO:0000313" key="2">
    <source>
        <dbReference type="EMBL" id="KAK6500035.1"/>
    </source>
</evidence>
<proteinExistence type="predicted"/>
<sequence>MEQPPPPAPPRNVPSGLRREVPLRRSPTLSPGGRPPPYAQGRLATAADETTGDTTSESSDTDEESESLSETELEQNRSDTMSLPENVATFLKLGLSSGFISINSPLGHTRLKRGVLVLIKEYESLQKKVKELEGGLKDKVLEGELMDLLLKRLETTTHIRERLDAVTTEKPEVTQSRGGKLNISEVFGVMSTVAVIYATGGPTIDTVMIFATLVWLFSTLRPFA</sequence>
<evidence type="ECO:0000256" key="1">
    <source>
        <dbReference type="SAM" id="MobiDB-lite"/>
    </source>
</evidence>
<comment type="caution">
    <text evidence="2">The sequence shown here is derived from an EMBL/GenBank/DDBJ whole genome shotgun (WGS) entry which is preliminary data.</text>
</comment>
<feature type="compositionally biased region" description="Pro residues" evidence="1">
    <location>
        <begin position="1"/>
        <end position="12"/>
    </location>
</feature>
<feature type="compositionally biased region" description="Low complexity" evidence="1">
    <location>
        <begin position="43"/>
        <end position="58"/>
    </location>
</feature>
<organism evidence="2 3">
    <name type="scientific">Arthrobotrys musiformis</name>
    <dbReference type="NCBI Taxonomy" id="47236"/>
    <lineage>
        <taxon>Eukaryota</taxon>
        <taxon>Fungi</taxon>
        <taxon>Dikarya</taxon>
        <taxon>Ascomycota</taxon>
        <taxon>Pezizomycotina</taxon>
        <taxon>Orbiliomycetes</taxon>
        <taxon>Orbiliales</taxon>
        <taxon>Orbiliaceae</taxon>
        <taxon>Arthrobotrys</taxon>
    </lineage>
</organism>
<feature type="region of interest" description="Disordered" evidence="1">
    <location>
        <begin position="1"/>
        <end position="81"/>
    </location>
</feature>